<dbReference type="EMBL" id="CM009291">
    <property type="protein sequence ID" value="KAI9400121.1"/>
    <property type="molecule type" value="Genomic_DNA"/>
</dbReference>
<evidence type="ECO:0000313" key="2">
    <source>
        <dbReference type="Proteomes" id="UP000006729"/>
    </source>
</evidence>
<keyword evidence="2" id="KW-1185">Reference proteome</keyword>
<sequence length="135" mass="15768">MSNKRQLPMHLRVNLVKRVEHISCLFGWAKARLIKRKFTEMELITGFNKVIVLMLMLMLLRKTTAYSEEYDKKCYDKCFRSCVDQGNIPWQCSSHCMDACSNNLDVIRYCNVGCSLQNCNKIMDGNTNPFSCLYF</sequence>
<gene>
    <name evidence="1" type="ORF">POPTR_002G196500v4</name>
</gene>
<proteinExistence type="predicted"/>
<organism evidence="1 2">
    <name type="scientific">Populus trichocarpa</name>
    <name type="common">Western balsam poplar</name>
    <name type="synonym">Populus balsamifera subsp. trichocarpa</name>
    <dbReference type="NCBI Taxonomy" id="3694"/>
    <lineage>
        <taxon>Eukaryota</taxon>
        <taxon>Viridiplantae</taxon>
        <taxon>Streptophyta</taxon>
        <taxon>Embryophyta</taxon>
        <taxon>Tracheophyta</taxon>
        <taxon>Spermatophyta</taxon>
        <taxon>Magnoliopsida</taxon>
        <taxon>eudicotyledons</taxon>
        <taxon>Gunneridae</taxon>
        <taxon>Pentapetalae</taxon>
        <taxon>rosids</taxon>
        <taxon>fabids</taxon>
        <taxon>Malpighiales</taxon>
        <taxon>Salicaceae</taxon>
        <taxon>Saliceae</taxon>
        <taxon>Populus</taxon>
    </lineage>
</organism>
<evidence type="ECO:0000313" key="1">
    <source>
        <dbReference type="EMBL" id="KAI9400121.1"/>
    </source>
</evidence>
<reference evidence="1 2" key="1">
    <citation type="journal article" date="2006" name="Science">
        <title>The genome of black cottonwood, Populus trichocarpa (Torr. &amp; Gray).</title>
        <authorList>
            <person name="Tuskan G.A."/>
            <person name="Difazio S."/>
            <person name="Jansson S."/>
            <person name="Bohlmann J."/>
            <person name="Grigoriev I."/>
            <person name="Hellsten U."/>
            <person name="Putnam N."/>
            <person name="Ralph S."/>
            <person name="Rombauts S."/>
            <person name="Salamov A."/>
            <person name="Schein J."/>
            <person name="Sterck L."/>
            <person name="Aerts A."/>
            <person name="Bhalerao R.R."/>
            <person name="Bhalerao R.P."/>
            <person name="Blaudez D."/>
            <person name="Boerjan W."/>
            <person name="Brun A."/>
            <person name="Brunner A."/>
            <person name="Busov V."/>
            <person name="Campbell M."/>
            <person name="Carlson J."/>
            <person name="Chalot M."/>
            <person name="Chapman J."/>
            <person name="Chen G.L."/>
            <person name="Cooper D."/>
            <person name="Coutinho P.M."/>
            <person name="Couturier J."/>
            <person name="Covert S."/>
            <person name="Cronk Q."/>
            <person name="Cunningham R."/>
            <person name="Davis J."/>
            <person name="Degroeve S."/>
            <person name="Dejardin A."/>
            <person name="Depamphilis C."/>
            <person name="Detter J."/>
            <person name="Dirks B."/>
            <person name="Dubchak I."/>
            <person name="Duplessis S."/>
            <person name="Ehlting J."/>
            <person name="Ellis B."/>
            <person name="Gendler K."/>
            <person name="Goodstein D."/>
            <person name="Gribskov M."/>
            <person name="Grimwood J."/>
            <person name="Groover A."/>
            <person name="Gunter L."/>
            <person name="Hamberger B."/>
            <person name="Heinze B."/>
            <person name="Helariutta Y."/>
            <person name="Henrissat B."/>
            <person name="Holligan D."/>
            <person name="Holt R."/>
            <person name="Huang W."/>
            <person name="Islam-Faridi N."/>
            <person name="Jones S."/>
            <person name="Jones-Rhoades M."/>
            <person name="Jorgensen R."/>
            <person name="Joshi C."/>
            <person name="Kangasjarvi J."/>
            <person name="Karlsson J."/>
            <person name="Kelleher C."/>
            <person name="Kirkpatrick R."/>
            <person name="Kirst M."/>
            <person name="Kohler A."/>
            <person name="Kalluri U."/>
            <person name="Larimer F."/>
            <person name="Leebens-Mack J."/>
            <person name="Leple J.C."/>
            <person name="Locascio P."/>
            <person name="Lou Y."/>
            <person name="Lucas S."/>
            <person name="Martin F."/>
            <person name="Montanini B."/>
            <person name="Napoli C."/>
            <person name="Nelson D.R."/>
            <person name="Nelson C."/>
            <person name="Nieminen K."/>
            <person name="Nilsson O."/>
            <person name="Pereda V."/>
            <person name="Peter G."/>
            <person name="Philippe R."/>
            <person name="Pilate G."/>
            <person name="Poliakov A."/>
            <person name="Razumovskaya J."/>
            <person name="Richardson P."/>
            <person name="Rinaldi C."/>
            <person name="Ritland K."/>
            <person name="Rouze P."/>
            <person name="Ryaboy D."/>
            <person name="Schmutz J."/>
            <person name="Schrader J."/>
            <person name="Segerman B."/>
            <person name="Shin H."/>
            <person name="Siddiqui A."/>
            <person name="Sterky F."/>
            <person name="Terry A."/>
            <person name="Tsai C.J."/>
            <person name="Uberbacher E."/>
            <person name="Unneberg P."/>
            <person name="Vahala J."/>
            <person name="Wall K."/>
            <person name="Wessler S."/>
            <person name="Yang G."/>
            <person name="Yin T."/>
            <person name="Douglas C."/>
            <person name="Marra M."/>
            <person name="Sandberg G."/>
            <person name="Van de Peer Y."/>
            <person name="Rokhsar D."/>
        </authorList>
    </citation>
    <scope>NUCLEOTIDE SEQUENCE [LARGE SCALE GENOMIC DNA]</scope>
    <source>
        <strain evidence="2">cv. Nisqually</strain>
    </source>
</reference>
<comment type="caution">
    <text evidence="1">The sequence shown here is derived from an EMBL/GenBank/DDBJ whole genome shotgun (WGS) entry which is preliminary data.</text>
</comment>
<protein>
    <submittedName>
        <fullName evidence="1">Uncharacterized protein</fullName>
    </submittedName>
</protein>
<accession>A0ACC0TF15</accession>
<name>A0ACC0TF15_POPTR</name>
<dbReference type="Proteomes" id="UP000006729">
    <property type="component" value="Chromosome 2"/>
</dbReference>